<protein>
    <submittedName>
        <fullName evidence="1">Uncharacterized protein</fullName>
    </submittedName>
</protein>
<organism evidence="1">
    <name type="scientific">Candidatus Methanogaster sp. ANME-2c ERB4</name>
    <dbReference type="NCBI Taxonomy" id="2759911"/>
    <lineage>
        <taxon>Archaea</taxon>
        <taxon>Methanobacteriati</taxon>
        <taxon>Methanobacteriota</taxon>
        <taxon>Stenosarchaea group</taxon>
        <taxon>Methanomicrobia</taxon>
        <taxon>Methanosarcinales</taxon>
        <taxon>ANME-2 cluster</taxon>
        <taxon>Candidatus Methanogasteraceae</taxon>
        <taxon>Candidatus Methanogaster</taxon>
    </lineage>
</organism>
<gene>
    <name evidence="1" type="ORF">IDCAPMJN_00034</name>
</gene>
<evidence type="ECO:0000313" key="1">
    <source>
        <dbReference type="EMBL" id="QNO49597.1"/>
    </source>
</evidence>
<reference evidence="1" key="1">
    <citation type="submission" date="2020-06" db="EMBL/GenBank/DDBJ databases">
        <title>Unique genomic features of the anaerobic methanotrophic archaea.</title>
        <authorList>
            <person name="Chadwick G.L."/>
            <person name="Skennerton C.T."/>
            <person name="Laso-Perez R."/>
            <person name="Leu A.O."/>
            <person name="Speth D.R."/>
            <person name="Yu H."/>
            <person name="Morgan-Lang C."/>
            <person name="Hatzenpichler R."/>
            <person name="Goudeau D."/>
            <person name="Malmstrom R."/>
            <person name="Brazelton W.J."/>
            <person name="Woyke T."/>
            <person name="Hallam S.J."/>
            <person name="Tyson G.W."/>
            <person name="Wegener G."/>
            <person name="Boetius A."/>
            <person name="Orphan V."/>
        </authorList>
    </citation>
    <scope>NUCLEOTIDE SEQUENCE</scope>
</reference>
<dbReference type="EMBL" id="MT631383">
    <property type="protein sequence ID" value="QNO49597.1"/>
    <property type="molecule type" value="Genomic_DNA"/>
</dbReference>
<dbReference type="AlphaFoldDB" id="A0A7G9YNL3"/>
<proteinExistence type="predicted"/>
<sequence>MVGANADGCLGGNAFASIFMSRKIVIKKDCLIMGTVDFFSEIAMPLDSTTECAEERRGLKTVSKLCALRVLRGGKSLDFQTVP</sequence>
<accession>A0A7G9YNL3</accession>
<name>A0A7G9YNL3_9EURY</name>